<reference evidence="2" key="1">
    <citation type="submission" date="2013-08" db="EMBL/GenBank/DDBJ databases">
        <authorList>
            <person name="Mendez C."/>
            <person name="Richter M."/>
            <person name="Ferrer M."/>
            <person name="Sanchez J."/>
        </authorList>
    </citation>
    <scope>NUCLEOTIDE SEQUENCE</scope>
</reference>
<proteinExistence type="predicted"/>
<sequence length="190" mass="20750">MSAVLGQGVLEGLRFGGGKRLPVMLQTEAAECGLASLAMIARYYGHDIDLPGLRRKASLSLKGASLKRVIEIAGRLGFDTRPLRLELHELPQLKTPCILHWDLNHFVVLKQADAKSIVIHDPAQGVRRLTLEEASKHFTGVALELWPAANFKPQKAREAISLKALSGEVHGLKRALTQIFLLALGLEVLA</sequence>
<dbReference type="PROSITE" id="PS50990">
    <property type="entry name" value="PEPTIDASE_C39"/>
    <property type="match status" value="1"/>
</dbReference>
<dbReference type="GO" id="GO:0016020">
    <property type="term" value="C:membrane"/>
    <property type="evidence" value="ECO:0007669"/>
    <property type="project" value="InterPro"/>
</dbReference>
<protein>
    <submittedName>
        <fullName evidence="2">Protein export protein</fullName>
    </submittedName>
</protein>
<feature type="domain" description="Peptidase C39" evidence="1">
    <location>
        <begin position="26"/>
        <end position="145"/>
    </location>
</feature>
<evidence type="ECO:0000259" key="1">
    <source>
        <dbReference type="PROSITE" id="PS50990"/>
    </source>
</evidence>
<dbReference type="Pfam" id="PF03412">
    <property type="entry name" value="Peptidase_C39"/>
    <property type="match status" value="1"/>
</dbReference>
<evidence type="ECO:0000313" key="2">
    <source>
        <dbReference type="EMBL" id="EQD26549.1"/>
    </source>
</evidence>
<dbReference type="GO" id="GO:0006508">
    <property type="term" value="P:proteolysis"/>
    <property type="evidence" value="ECO:0007669"/>
    <property type="project" value="InterPro"/>
</dbReference>
<dbReference type="Gene3D" id="3.90.70.10">
    <property type="entry name" value="Cysteine proteinases"/>
    <property type="match status" value="1"/>
</dbReference>
<dbReference type="InterPro" id="IPR033838">
    <property type="entry name" value="CvaB_peptidase"/>
</dbReference>
<reference evidence="2" key="2">
    <citation type="journal article" date="2014" name="ISME J.">
        <title>Microbial stratification in low pH oxic and suboxic macroscopic growths along an acid mine drainage.</title>
        <authorList>
            <person name="Mendez-Garcia C."/>
            <person name="Mesa V."/>
            <person name="Sprenger R.R."/>
            <person name="Richter M."/>
            <person name="Diez M.S."/>
            <person name="Solano J."/>
            <person name="Bargiela R."/>
            <person name="Golyshina O.V."/>
            <person name="Manteca A."/>
            <person name="Ramos J.L."/>
            <person name="Gallego J.R."/>
            <person name="Llorente I."/>
            <person name="Martins Dos Santos V.A."/>
            <person name="Jensen O.N."/>
            <person name="Pelaez A.I."/>
            <person name="Sanchez J."/>
            <person name="Ferrer M."/>
        </authorList>
    </citation>
    <scope>NUCLEOTIDE SEQUENCE</scope>
</reference>
<dbReference type="EMBL" id="AUZZ01011351">
    <property type="protein sequence ID" value="EQD26549.1"/>
    <property type="molecule type" value="Genomic_DNA"/>
</dbReference>
<accession>T0ZC48</accession>
<dbReference type="GO" id="GO:0008234">
    <property type="term" value="F:cysteine-type peptidase activity"/>
    <property type="evidence" value="ECO:0007669"/>
    <property type="project" value="InterPro"/>
</dbReference>
<dbReference type="InterPro" id="IPR005074">
    <property type="entry name" value="Peptidase_C39"/>
</dbReference>
<gene>
    <name evidence="2" type="ORF">B2A_15592</name>
</gene>
<dbReference type="CDD" id="cd02419">
    <property type="entry name" value="Peptidase_C39C"/>
    <property type="match status" value="1"/>
</dbReference>
<organism evidence="2">
    <name type="scientific">mine drainage metagenome</name>
    <dbReference type="NCBI Taxonomy" id="410659"/>
    <lineage>
        <taxon>unclassified sequences</taxon>
        <taxon>metagenomes</taxon>
        <taxon>ecological metagenomes</taxon>
    </lineage>
</organism>
<dbReference type="AlphaFoldDB" id="T0ZC48"/>
<name>T0ZC48_9ZZZZ</name>
<dbReference type="GO" id="GO:0005524">
    <property type="term" value="F:ATP binding"/>
    <property type="evidence" value="ECO:0007669"/>
    <property type="project" value="InterPro"/>
</dbReference>
<comment type="caution">
    <text evidence="2">The sequence shown here is derived from an EMBL/GenBank/DDBJ whole genome shotgun (WGS) entry which is preliminary data.</text>
</comment>
<feature type="non-terminal residue" evidence="2">
    <location>
        <position position="190"/>
    </location>
</feature>